<evidence type="ECO:0000313" key="1">
    <source>
        <dbReference type="EMBL" id="BAC21377.1"/>
    </source>
</evidence>
<sequence>MTMTTIKQRGVCVVEEKYDDVKECWNACAPWNTMTEQAKTCRGFLAVVTFCFLCCR</sequence>
<protein>
    <submittedName>
        <fullName evidence="1">Uncharacterized protein</fullName>
    </submittedName>
</protein>
<dbReference type="AlphaFoldDB" id="Q8H4Q8"/>
<organism evidence="1 2">
    <name type="scientific">Oryza sativa subsp. japonica</name>
    <name type="common">Rice</name>
    <dbReference type="NCBI Taxonomy" id="39947"/>
    <lineage>
        <taxon>Eukaryota</taxon>
        <taxon>Viridiplantae</taxon>
        <taxon>Streptophyta</taxon>
        <taxon>Embryophyta</taxon>
        <taxon>Tracheophyta</taxon>
        <taxon>Spermatophyta</taxon>
        <taxon>Magnoliopsida</taxon>
        <taxon>Liliopsida</taxon>
        <taxon>Poales</taxon>
        <taxon>Poaceae</taxon>
        <taxon>BOP clade</taxon>
        <taxon>Oryzoideae</taxon>
        <taxon>Oryzeae</taxon>
        <taxon>Oryzinae</taxon>
        <taxon>Oryza</taxon>
        <taxon>Oryza sativa</taxon>
    </lineage>
</organism>
<dbReference type="Proteomes" id="UP000000763">
    <property type="component" value="Chromosome 7"/>
</dbReference>
<name>Q8H4Q8_ORYSJ</name>
<evidence type="ECO:0000313" key="2">
    <source>
        <dbReference type="Proteomes" id="UP000000763"/>
    </source>
</evidence>
<dbReference type="EMBL" id="AP003956">
    <property type="protein sequence ID" value="BAC21377.1"/>
    <property type="molecule type" value="Genomic_DNA"/>
</dbReference>
<gene>
    <name evidence="1" type="primary">OJ1457_D07.115</name>
</gene>
<proteinExistence type="predicted"/>
<reference evidence="2" key="1">
    <citation type="journal article" date="2005" name="Nature">
        <title>The map-based sequence of the rice genome.</title>
        <authorList>
            <consortium name="International rice genome sequencing project (IRGSP)"/>
            <person name="Matsumoto T."/>
            <person name="Wu J."/>
            <person name="Kanamori H."/>
            <person name="Katayose Y."/>
            <person name="Fujisawa M."/>
            <person name="Namiki N."/>
            <person name="Mizuno H."/>
            <person name="Yamamoto K."/>
            <person name="Antonio B.A."/>
            <person name="Baba T."/>
            <person name="Sakata K."/>
            <person name="Nagamura Y."/>
            <person name="Aoki H."/>
            <person name="Arikawa K."/>
            <person name="Arita K."/>
            <person name="Bito T."/>
            <person name="Chiden Y."/>
            <person name="Fujitsuka N."/>
            <person name="Fukunaka R."/>
            <person name="Hamada M."/>
            <person name="Harada C."/>
            <person name="Hayashi A."/>
            <person name="Hijishita S."/>
            <person name="Honda M."/>
            <person name="Hosokawa S."/>
            <person name="Ichikawa Y."/>
            <person name="Idonuma A."/>
            <person name="Iijima M."/>
            <person name="Ikeda M."/>
            <person name="Ikeno M."/>
            <person name="Ito K."/>
            <person name="Ito S."/>
            <person name="Ito T."/>
            <person name="Ito Y."/>
            <person name="Ito Y."/>
            <person name="Iwabuchi A."/>
            <person name="Kamiya K."/>
            <person name="Karasawa W."/>
            <person name="Kurita K."/>
            <person name="Katagiri S."/>
            <person name="Kikuta A."/>
            <person name="Kobayashi H."/>
            <person name="Kobayashi N."/>
            <person name="Machita K."/>
            <person name="Maehara T."/>
            <person name="Masukawa M."/>
            <person name="Mizubayashi T."/>
            <person name="Mukai Y."/>
            <person name="Nagasaki H."/>
            <person name="Nagata Y."/>
            <person name="Naito S."/>
            <person name="Nakashima M."/>
            <person name="Nakama Y."/>
            <person name="Nakamichi Y."/>
            <person name="Nakamura M."/>
            <person name="Meguro A."/>
            <person name="Negishi M."/>
            <person name="Ohta I."/>
            <person name="Ohta T."/>
            <person name="Okamoto M."/>
            <person name="Ono N."/>
            <person name="Saji S."/>
            <person name="Sakaguchi M."/>
            <person name="Sakai K."/>
            <person name="Shibata M."/>
            <person name="Shimokawa T."/>
            <person name="Song J."/>
            <person name="Takazaki Y."/>
            <person name="Terasawa K."/>
            <person name="Tsugane M."/>
            <person name="Tsuji K."/>
            <person name="Ueda S."/>
            <person name="Waki K."/>
            <person name="Yamagata H."/>
            <person name="Yamamoto M."/>
            <person name="Yamamoto S."/>
            <person name="Yamane H."/>
            <person name="Yoshiki S."/>
            <person name="Yoshihara R."/>
            <person name="Yukawa K."/>
            <person name="Zhong H."/>
            <person name="Yano M."/>
            <person name="Yuan Q."/>
            <person name="Ouyang S."/>
            <person name="Liu J."/>
            <person name="Jones K.M."/>
            <person name="Gansberger K."/>
            <person name="Moffat K."/>
            <person name="Hill J."/>
            <person name="Bera J."/>
            <person name="Fadrosh D."/>
            <person name="Jin S."/>
            <person name="Johri S."/>
            <person name="Kim M."/>
            <person name="Overton L."/>
            <person name="Reardon M."/>
            <person name="Tsitrin T."/>
            <person name="Vuong H."/>
            <person name="Weaver B."/>
            <person name="Ciecko A."/>
            <person name="Tallon L."/>
            <person name="Jackson J."/>
            <person name="Pai G."/>
            <person name="Aken S.V."/>
            <person name="Utterback T."/>
            <person name="Reidmuller S."/>
            <person name="Feldblyum T."/>
            <person name="Hsiao J."/>
            <person name="Zismann V."/>
            <person name="Iobst S."/>
            <person name="de Vazeille A.R."/>
            <person name="Buell C.R."/>
            <person name="Ying K."/>
            <person name="Li Y."/>
            <person name="Lu T."/>
            <person name="Huang Y."/>
            <person name="Zhao Q."/>
            <person name="Feng Q."/>
            <person name="Zhang L."/>
            <person name="Zhu J."/>
            <person name="Weng Q."/>
            <person name="Mu J."/>
            <person name="Lu Y."/>
            <person name="Fan D."/>
            <person name="Liu Y."/>
            <person name="Guan J."/>
            <person name="Zhang Y."/>
            <person name="Yu S."/>
            <person name="Liu X."/>
            <person name="Zhang Y."/>
            <person name="Hong G."/>
            <person name="Han B."/>
            <person name="Choisne N."/>
            <person name="Demange N."/>
            <person name="Orjeda G."/>
            <person name="Samain S."/>
            <person name="Cattolico L."/>
            <person name="Pelletier E."/>
            <person name="Couloux A."/>
            <person name="Segurens B."/>
            <person name="Wincker P."/>
            <person name="D'Hont A."/>
            <person name="Scarpelli C."/>
            <person name="Weissenbach J."/>
            <person name="Salanoubat M."/>
            <person name="Quetier F."/>
            <person name="Yu Y."/>
            <person name="Kim H.R."/>
            <person name="Rambo T."/>
            <person name="Currie J."/>
            <person name="Collura K."/>
            <person name="Luo M."/>
            <person name="Yang T."/>
            <person name="Ammiraju J.S.S."/>
            <person name="Engler F."/>
            <person name="Soderlund C."/>
            <person name="Wing R.A."/>
            <person name="Palmer L.E."/>
            <person name="de la Bastide M."/>
            <person name="Spiegel L."/>
            <person name="Nascimento L."/>
            <person name="Zutavern T."/>
            <person name="O'Shaughnessy A."/>
            <person name="Dike S."/>
            <person name="Dedhia N."/>
            <person name="Preston R."/>
            <person name="Balija V."/>
            <person name="McCombie W.R."/>
            <person name="Chow T."/>
            <person name="Chen H."/>
            <person name="Chung M."/>
            <person name="Chen C."/>
            <person name="Shaw J."/>
            <person name="Wu H."/>
            <person name="Hsiao K."/>
            <person name="Chao Y."/>
            <person name="Chu M."/>
            <person name="Cheng C."/>
            <person name="Hour A."/>
            <person name="Lee P."/>
            <person name="Lin S."/>
            <person name="Lin Y."/>
            <person name="Liou J."/>
            <person name="Liu S."/>
            <person name="Hsing Y."/>
            <person name="Raghuvanshi S."/>
            <person name="Mohanty A."/>
            <person name="Bharti A.K."/>
            <person name="Gaur A."/>
            <person name="Gupta V."/>
            <person name="Kumar D."/>
            <person name="Ravi V."/>
            <person name="Vij S."/>
            <person name="Kapur A."/>
            <person name="Khurana P."/>
            <person name="Khurana P."/>
            <person name="Khurana J.P."/>
            <person name="Tyagi A.K."/>
            <person name="Gaikwad K."/>
            <person name="Singh A."/>
            <person name="Dalal V."/>
            <person name="Srivastava S."/>
            <person name="Dixit A."/>
            <person name="Pal A.K."/>
            <person name="Ghazi I.A."/>
            <person name="Yadav M."/>
            <person name="Pandit A."/>
            <person name="Bhargava A."/>
            <person name="Sureshbabu K."/>
            <person name="Batra K."/>
            <person name="Sharma T.R."/>
            <person name="Mohapatra T."/>
            <person name="Singh N.K."/>
            <person name="Messing J."/>
            <person name="Nelson A.B."/>
            <person name="Fuks G."/>
            <person name="Kavchok S."/>
            <person name="Keizer G."/>
            <person name="Linton E."/>
            <person name="Llaca V."/>
            <person name="Song R."/>
            <person name="Tanyolac B."/>
            <person name="Young S."/>
            <person name="Ho-Il K."/>
            <person name="Hahn J.H."/>
            <person name="Sangsakoo G."/>
            <person name="Vanavichit A."/>
            <person name="de Mattos Luiz.A.T."/>
            <person name="Zimmer P.D."/>
            <person name="Malone G."/>
            <person name="Dellagostin O."/>
            <person name="de Oliveira A.C."/>
            <person name="Bevan M."/>
            <person name="Bancroft I."/>
            <person name="Minx P."/>
            <person name="Cordum H."/>
            <person name="Wilson R."/>
            <person name="Cheng Z."/>
            <person name="Jin W."/>
            <person name="Jiang J."/>
            <person name="Leong S.A."/>
            <person name="Iwama H."/>
            <person name="Gojobori T."/>
            <person name="Itoh T."/>
            <person name="Niimura Y."/>
            <person name="Fujii Y."/>
            <person name="Habara T."/>
            <person name="Sakai H."/>
            <person name="Sato Y."/>
            <person name="Wilson G."/>
            <person name="Kumar K."/>
            <person name="McCouch S."/>
            <person name="Juretic N."/>
            <person name="Hoen D."/>
            <person name="Wright S."/>
            <person name="Bruskiewich R."/>
            <person name="Bureau T."/>
            <person name="Miyao A."/>
            <person name="Hirochika H."/>
            <person name="Nishikawa T."/>
            <person name="Kadowaki K."/>
            <person name="Sugiura M."/>
            <person name="Burr B."/>
            <person name="Sasaki T."/>
        </authorList>
    </citation>
    <scope>NUCLEOTIDE SEQUENCE [LARGE SCALE GENOMIC DNA]</scope>
    <source>
        <strain evidence="2">cv. Nipponbare</strain>
    </source>
</reference>
<accession>Q8H4Q8</accession>
<reference evidence="2" key="2">
    <citation type="journal article" date="2008" name="Nucleic Acids Res.">
        <title>The rice annotation project database (RAP-DB): 2008 update.</title>
        <authorList>
            <consortium name="The rice annotation project (RAP)"/>
        </authorList>
    </citation>
    <scope>GENOME REANNOTATION</scope>
    <source>
        <strain evidence="2">cv. Nipponbare</strain>
    </source>
</reference>